<dbReference type="InterPro" id="IPR015415">
    <property type="entry name" value="Spast_Vps4_C"/>
</dbReference>
<dbReference type="Gene3D" id="6.10.20.150">
    <property type="match status" value="1"/>
</dbReference>
<reference evidence="4" key="1">
    <citation type="journal article" date="2023" name="Science">
        <title>Elucidation of the pathway for biosynthesis of saponin adjuvants from the soapbark tree.</title>
        <authorList>
            <person name="Reed J."/>
            <person name="Orme A."/>
            <person name="El-Demerdash A."/>
            <person name="Owen C."/>
            <person name="Martin L.B.B."/>
            <person name="Misra R.C."/>
            <person name="Kikuchi S."/>
            <person name="Rejzek M."/>
            <person name="Martin A.C."/>
            <person name="Harkess A."/>
            <person name="Leebens-Mack J."/>
            <person name="Louveau T."/>
            <person name="Stephenson M.J."/>
            <person name="Osbourn A."/>
        </authorList>
    </citation>
    <scope>NUCLEOTIDE SEQUENCE</scope>
    <source>
        <strain evidence="4">S10</strain>
    </source>
</reference>
<evidence type="ECO:0000259" key="3">
    <source>
        <dbReference type="Pfam" id="PF09336"/>
    </source>
</evidence>
<comment type="caution">
    <text evidence="4">The sequence shown here is derived from an EMBL/GenBank/DDBJ whole genome shotgun (WGS) entry which is preliminary data.</text>
</comment>
<evidence type="ECO:0000256" key="1">
    <source>
        <dbReference type="ARBA" id="ARBA00022741"/>
    </source>
</evidence>
<dbReference type="KEGG" id="qsa:O6P43_023435"/>
<gene>
    <name evidence="4" type="ORF">O6P43_023435</name>
</gene>
<keyword evidence="4" id="KW-0132">Cell division</keyword>
<dbReference type="GO" id="GO:0005524">
    <property type="term" value="F:ATP binding"/>
    <property type="evidence" value="ECO:0007669"/>
    <property type="project" value="UniProtKB-KW"/>
</dbReference>
<evidence type="ECO:0000256" key="2">
    <source>
        <dbReference type="ARBA" id="ARBA00022840"/>
    </source>
</evidence>
<keyword evidence="2" id="KW-0067">ATP-binding</keyword>
<organism evidence="4 5">
    <name type="scientific">Quillaja saponaria</name>
    <name type="common">Soap bark tree</name>
    <dbReference type="NCBI Taxonomy" id="32244"/>
    <lineage>
        <taxon>Eukaryota</taxon>
        <taxon>Viridiplantae</taxon>
        <taxon>Streptophyta</taxon>
        <taxon>Embryophyta</taxon>
        <taxon>Tracheophyta</taxon>
        <taxon>Spermatophyta</taxon>
        <taxon>Magnoliopsida</taxon>
        <taxon>eudicotyledons</taxon>
        <taxon>Gunneridae</taxon>
        <taxon>Pentapetalae</taxon>
        <taxon>rosids</taxon>
        <taxon>fabids</taxon>
        <taxon>Fabales</taxon>
        <taxon>Quillajaceae</taxon>
        <taxon>Quillaja</taxon>
    </lineage>
</organism>
<protein>
    <submittedName>
        <fullName evidence="4">Cell division cycle 48</fullName>
    </submittedName>
</protein>
<dbReference type="EMBL" id="JARAOO010000009">
    <property type="protein sequence ID" value="KAJ7957095.1"/>
    <property type="molecule type" value="Genomic_DNA"/>
</dbReference>
<keyword evidence="5" id="KW-1185">Reference proteome</keyword>
<dbReference type="GO" id="GO:0051301">
    <property type="term" value="P:cell division"/>
    <property type="evidence" value="ECO:0007669"/>
    <property type="project" value="UniProtKB-KW"/>
</dbReference>
<proteinExistence type="predicted"/>
<evidence type="ECO:0000313" key="5">
    <source>
        <dbReference type="Proteomes" id="UP001163823"/>
    </source>
</evidence>
<accession>A0AAD7LF82</accession>
<dbReference type="AlphaFoldDB" id="A0AAD7LF82"/>
<evidence type="ECO:0000313" key="4">
    <source>
        <dbReference type="EMBL" id="KAJ7957095.1"/>
    </source>
</evidence>
<dbReference type="Pfam" id="PF09336">
    <property type="entry name" value="Vps4_C"/>
    <property type="match status" value="1"/>
</dbReference>
<dbReference type="Proteomes" id="UP001163823">
    <property type="component" value="Chromosome 9"/>
</dbReference>
<sequence length="78" mass="8556">MEEEDAAGEVHEIKVAHFEESLKFARRSVSDADVRKYRAFSQTLQQSRGLGFGAAGIASKLQNTFASFGGDEADEMND</sequence>
<keyword evidence="4" id="KW-0131">Cell cycle</keyword>
<name>A0AAD7LF82_QUISA</name>
<keyword evidence="1" id="KW-0547">Nucleotide-binding</keyword>
<feature type="domain" description="Spastin/Vps4 C-terminal" evidence="3">
    <location>
        <begin position="12"/>
        <end position="42"/>
    </location>
</feature>